<dbReference type="Proteomes" id="UP000242219">
    <property type="component" value="Unassembled WGS sequence"/>
</dbReference>
<dbReference type="PANTHER" id="PTHR41775">
    <property type="entry name" value="SECRETED PROTEIN-RELATED"/>
    <property type="match status" value="1"/>
</dbReference>
<keyword evidence="2" id="KW-1185">Reference proteome</keyword>
<evidence type="ECO:0008006" key="3">
    <source>
        <dbReference type="Google" id="ProtNLM"/>
    </source>
</evidence>
<dbReference type="GO" id="GO:0008233">
    <property type="term" value="F:peptidase activity"/>
    <property type="evidence" value="ECO:0007669"/>
    <property type="project" value="InterPro"/>
</dbReference>
<dbReference type="PROSITE" id="PS00018">
    <property type="entry name" value="EF_HAND_1"/>
    <property type="match status" value="1"/>
</dbReference>
<name>A0A1V6LYJ6_9BACT</name>
<dbReference type="SUPFAM" id="SSF55486">
    <property type="entry name" value="Metalloproteases ('zincins'), catalytic domain"/>
    <property type="match status" value="1"/>
</dbReference>
<dbReference type="EMBL" id="MJUW02000101">
    <property type="protein sequence ID" value="OQD45200.1"/>
    <property type="molecule type" value="Genomic_DNA"/>
</dbReference>
<protein>
    <recommendedName>
        <fullName evidence="3">Peptidase M6-like domain-containing protein</fullName>
    </recommendedName>
</protein>
<sequence>MDKKYTGLFWCGLLLFAMIMLILPFGVFAMPAFDGTFGLKQSSGYSFSARQFGDEWHNWIETTDGYGIYQHAQTGDWQYYGPEEVSDSNDTETKRNLPLAGRKAGAVVGEVDPFLLGIPKGLHPSRVRQPGRHQTAFLTEYRLARTTAKNADSHLLVIGVDYATTTAKYTDAEIQPQLFGASNSVADYYDRTSYSAVKILPASESYGTSNDGFIGWLRLSGSHPNTGSSTNTKNQQIAKDAIIAADPYINYADYDTNANGVIEPTELSIIIIVAGNEASYWAKTPSVWAHQWNMNAVGFPVVDDKTIKFYAQFGETHYNPDDNYHMATFGVMAHELGHLLFSLPDLYDTDKSNGDSEGVGYLDLMGSGGWGAASGANAGSSPTQLSAWNKEYLSWGDVATISSDQNLSIPKTDGNSNSIFRINTKDLNQYFLIENRQFTGYDKGFQQKTGESGHGGLAIYHIDTLKTNMWPNYNMVNADVDNKGVDVEEANEGSFGSSMLDNKIARAHTNMFFFKGNNDRFTDTTTPGSRLKDGTSTDIHINNISAYSDTMTASIFLDPVVAVELVAFTVSADKRGKVFLSWETATETKNAGFNLYRSRHRDGEYKKINDSLILAKGDAVSGADYSYIDTIPARGTYYYKLEDIDYNGLSIMHGPEKVRVRTMGSVKNRSDAF</sequence>
<reference evidence="1 2" key="1">
    <citation type="journal article" date="2016" name="Genome Announc.">
        <title>Draft Genome Sequence of the Anaerobic Ammonium-Oxidizing Bacterium 'Candidatus Brocadia sp. 40'.</title>
        <authorList>
            <person name="Ali M."/>
            <person name="Haroon M.F."/>
            <person name="Narita Y."/>
            <person name="Zhang L."/>
            <person name="Rangel Shaw D."/>
            <person name="Okabe S."/>
            <person name="Saikaly P.E."/>
        </authorList>
    </citation>
    <scope>NUCLEOTIDE SEQUENCE [LARGE SCALE GENOMIC DNA]</scope>
    <source>
        <strain evidence="1 2">40</strain>
    </source>
</reference>
<dbReference type="InterPro" id="IPR013783">
    <property type="entry name" value="Ig-like_fold"/>
</dbReference>
<dbReference type="InterPro" id="IPR018247">
    <property type="entry name" value="EF_Hand_1_Ca_BS"/>
</dbReference>
<evidence type="ECO:0000313" key="1">
    <source>
        <dbReference type="EMBL" id="OQD45200.1"/>
    </source>
</evidence>
<dbReference type="NCBIfam" id="TIGR03296">
    <property type="entry name" value="M6dom_TIGR03296"/>
    <property type="match status" value="1"/>
</dbReference>
<dbReference type="PANTHER" id="PTHR41775:SF1">
    <property type="entry name" value="PEPTIDASE M6-LIKE DOMAIN-CONTAINING PROTEIN"/>
    <property type="match status" value="1"/>
</dbReference>
<dbReference type="GO" id="GO:0006508">
    <property type="term" value="P:proteolysis"/>
    <property type="evidence" value="ECO:0007669"/>
    <property type="project" value="InterPro"/>
</dbReference>
<comment type="caution">
    <text evidence="1">The sequence shown here is derived from an EMBL/GenBank/DDBJ whole genome shotgun (WGS) entry which is preliminary data.</text>
</comment>
<dbReference type="InterPro" id="IPR008757">
    <property type="entry name" value="Peptidase_M6-like_domain"/>
</dbReference>
<dbReference type="AlphaFoldDB" id="A0A1V6LYJ6"/>
<organism evidence="1 2">
    <name type="scientific">Candidatus Brocadia sapporoensis</name>
    <dbReference type="NCBI Taxonomy" id="392547"/>
    <lineage>
        <taxon>Bacteria</taxon>
        <taxon>Pseudomonadati</taxon>
        <taxon>Planctomycetota</taxon>
        <taxon>Candidatus Brocadiia</taxon>
        <taxon>Candidatus Brocadiales</taxon>
        <taxon>Candidatus Brocadiaceae</taxon>
        <taxon>Candidatus Brocadia</taxon>
    </lineage>
</organism>
<accession>A0A1V6LYJ6</accession>
<proteinExistence type="predicted"/>
<gene>
    <name evidence="1" type="ORF">BIY37_09830</name>
</gene>
<dbReference type="RefSeq" id="WP_070067646.1">
    <property type="nucleotide sequence ID" value="NZ_MJUW02000101.1"/>
</dbReference>
<evidence type="ECO:0000313" key="2">
    <source>
        <dbReference type="Proteomes" id="UP000242219"/>
    </source>
</evidence>
<dbReference type="Gene3D" id="2.60.40.10">
    <property type="entry name" value="Immunoglobulins"/>
    <property type="match status" value="1"/>
</dbReference>